<dbReference type="SUPFAM" id="SSF103473">
    <property type="entry name" value="MFS general substrate transporter"/>
    <property type="match status" value="1"/>
</dbReference>
<dbReference type="InterPro" id="IPR011701">
    <property type="entry name" value="MFS"/>
</dbReference>
<evidence type="ECO:0000313" key="10">
    <source>
        <dbReference type="Proteomes" id="UP000193689"/>
    </source>
</evidence>
<feature type="transmembrane region" description="Helical" evidence="7">
    <location>
        <begin position="162"/>
        <end position="186"/>
    </location>
</feature>
<dbReference type="RefSeq" id="XP_040713755.1">
    <property type="nucleotide sequence ID" value="XM_040862290.1"/>
</dbReference>
<dbReference type="GO" id="GO:0140115">
    <property type="term" value="P:export across plasma membrane"/>
    <property type="evidence" value="ECO:0007669"/>
    <property type="project" value="UniProtKB-ARBA"/>
</dbReference>
<dbReference type="InParanoid" id="A0A1Y2DQW6"/>
<proteinExistence type="predicted"/>
<evidence type="ECO:0000313" key="9">
    <source>
        <dbReference type="EMBL" id="ORY61678.1"/>
    </source>
</evidence>
<dbReference type="Proteomes" id="UP000193689">
    <property type="component" value="Unassembled WGS sequence"/>
</dbReference>
<dbReference type="Gene3D" id="1.20.1250.20">
    <property type="entry name" value="MFS general substrate transporter like domains"/>
    <property type="match status" value="1"/>
</dbReference>
<feature type="region of interest" description="Disordered" evidence="6">
    <location>
        <begin position="1"/>
        <end position="26"/>
    </location>
</feature>
<comment type="subcellular location">
    <subcellularLocation>
        <location evidence="1">Membrane</location>
        <topology evidence="1">Multi-pass membrane protein</topology>
    </subcellularLocation>
</comment>
<keyword evidence="3 7" id="KW-0812">Transmembrane</keyword>
<dbReference type="OrthoDB" id="440553at2759"/>
<dbReference type="STRING" id="1141098.A0A1Y2DQW6"/>
<evidence type="ECO:0000256" key="7">
    <source>
        <dbReference type="SAM" id="Phobius"/>
    </source>
</evidence>
<dbReference type="GO" id="GO:0022857">
    <property type="term" value="F:transmembrane transporter activity"/>
    <property type="evidence" value="ECO:0007669"/>
    <property type="project" value="InterPro"/>
</dbReference>
<feature type="transmembrane region" description="Helical" evidence="7">
    <location>
        <begin position="460"/>
        <end position="480"/>
    </location>
</feature>
<feature type="compositionally biased region" description="Pro residues" evidence="6">
    <location>
        <begin position="1"/>
        <end position="10"/>
    </location>
</feature>
<dbReference type="InterPro" id="IPR020846">
    <property type="entry name" value="MFS_dom"/>
</dbReference>
<feature type="transmembrane region" description="Helical" evidence="7">
    <location>
        <begin position="192"/>
        <end position="212"/>
    </location>
</feature>
<dbReference type="InterPro" id="IPR036259">
    <property type="entry name" value="MFS_trans_sf"/>
</dbReference>
<dbReference type="GeneID" id="63778502"/>
<dbReference type="InterPro" id="IPR005829">
    <property type="entry name" value="Sugar_transporter_CS"/>
</dbReference>
<feature type="domain" description="Major facilitator superfamily (MFS) profile" evidence="8">
    <location>
        <begin position="38"/>
        <end position="485"/>
    </location>
</feature>
<evidence type="ECO:0000256" key="5">
    <source>
        <dbReference type="ARBA" id="ARBA00023136"/>
    </source>
</evidence>
<dbReference type="GO" id="GO:0042908">
    <property type="term" value="P:xenobiotic transport"/>
    <property type="evidence" value="ECO:0007669"/>
    <property type="project" value="UniProtKB-ARBA"/>
</dbReference>
<dbReference type="PANTHER" id="PTHR23502">
    <property type="entry name" value="MAJOR FACILITATOR SUPERFAMILY"/>
    <property type="match status" value="1"/>
</dbReference>
<dbReference type="EMBL" id="MCFJ01000010">
    <property type="protein sequence ID" value="ORY61678.1"/>
    <property type="molecule type" value="Genomic_DNA"/>
</dbReference>
<dbReference type="PANTHER" id="PTHR23502:SF51">
    <property type="entry name" value="QUINIDINE RESISTANCE PROTEIN 1-RELATED"/>
    <property type="match status" value="1"/>
</dbReference>
<dbReference type="AlphaFoldDB" id="A0A1Y2DQW6"/>
<evidence type="ECO:0000256" key="4">
    <source>
        <dbReference type="ARBA" id="ARBA00022989"/>
    </source>
</evidence>
<gene>
    <name evidence="9" type="ORF">BCR38DRAFT_459480</name>
</gene>
<dbReference type="Pfam" id="PF07690">
    <property type="entry name" value="MFS_1"/>
    <property type="match status" value="1"/>
</dbReference>
<evidence type="ECO:0000256" key="6">
    <source>
        <dbReference type="SAM" id="MobiDB-lite"/>
    </source>
</evidence>
<feature type="transmembrane region" description="Helical" evidence="7">
    <location>
        <begin position="38"/>
        <end position="59"/>
    </location>
</feature>
<feature type="transmembrane region" description="Helical" evidence="7">
    <location>
        <begin position="315"/>
        <end position="335"/>
    </location>
</feature>
<dbReference type="PROSITE" id="PS50850">
    <property type="entry name" value="MFS"/>
    <property type="match status" value="1"/>
</dbReference>
<feature type="transmembrane region" description="Helical" evidence="7">
    <location>
        <begin position="127"/>
        <end position="150"/>
    </location>
</feature>
<organism evidence="9 10">
    <name type="scientific">Pseudomassariella vexata</name>
    <dbReference type="NCBI Taxonomy" id="1141098"/>
    <lineage>
        <taxon>Eukaryota</taxon>
        <taxon>Fungi</taxon>
        <taxon>Dikarya</taxon>
        <taxon>Ascomycota</taxon>
        <taxon>Pezizomycotina</taxon>
        <taxon>Sordariomycetes</taxon>
        <taxon>Xylariomycetidae</taxon>
        <taxon>Amphisphaeriales</taxon>
        <taxon>Pseudomassariaceae</taxon>
        <taxon>Pseudomassariella</taxon>
    </lineage>
</organism>
<protein>
    <submittedName>
        <fullName evidence="9">Major facilitator superfamily domain-containing protein</fullName>
    </submittedName>
</protein>
<name>A0A1Y2DQW6_9PEZI</name>
<reference evidence="9 10" key="1">
    <citation type="submission" date="2016-07" db="EMBL/GenBank/DDBJ databases">
        <title>Pervasive Adenine N6-methylation of Active Genes in Fungi.</title>
        <authorList>
            <consortium name="DOE Joint Genome Institute"/>
            <person name="Mondo S.J."/>
            <person name="Dannebaum R.O."/>
            <person name="Kuo R.C."/>
            <person name="Labutti K."/>
            <person name="Haridas S."/>
            <person name="Kuo A."/>
            <person name="Salamov A."/>
            <person name="Ahrendt S.R."/>
            <person name="Lipzen A."/>
            <person name="Sullivan W."/>
            <person name="Andreopoulos W.B."/>
            <person name="Clum A."/>
            <person name="Lindquist E."/>
            <person name="Daum C."/>
            <person name="Ramamoorthy G.K."/>
            <person name="Gryganskyi A."/>
            <person name="Culley D."/>
            <person name="Magnuson J.K."/>
            <person name="James T.Y."/>
            <person name="O'Malley M.A."/>
            <person name="Stajich J.E."/>
            <person name="Spatafora J.W."/>
            <person name="Visel A."/>
            <person name="Grigoriev I.V."/>
        </authorList>
    </citation>
    <scope>NUCLEOTIDE SEQUENCE [LARGE SCALE GENOMIC DNA]</scope>
    <source>
        <strain evidence="9 10">CBS 129021</strain>
    </source>
</reference>
<dbReference type="PROSITE" id="PS00216">
    <property type="entry name" value="SUGAR_TRANSPORT_1"/>
    <property type="match status" value="1"/>
</dbReference>
<comment type="caution">
    <text evidence="9">The sequence shown here is derived from an EMBL/GenBank/DDBJ whole genome shotgun (WGS) entry which is preliminary data.</text>
</comment>
<keyword evidence="4 7" id="KW-1133">Transmembrane helix</keyword>
<evidence type="ECO:0000259" key="8">
    <source>
        <dbReference type="PROSITE" id="PS50850"/>
    </source>
</evidence>
<accession>A0A1Y2DQW6</accession>
<feature type="transmembrane region" description="Helical" evidence="7">
    <location>
        <begin position="104"/>
        <end position="121"/>
    </location>
</feature>
<evidence type="ECO:0000256" key="1">
    <source>
        <dbReference type="ARBA" id="ARBA00004141"/>
    </source>
</evidence>
<dbReference type="FunCoup" id="A0A1Y2DQW6">
    <property type="interactions" value="69"/>
</dbReference>
<sequence>MSRNSPPPPKQTEEEQRAPPSTTTPAYSAFSRHQKNTILALAASAGWFSSISSFIYFPAIPVLAADLDVSVEKIKLTVTSYLIKSGIFPAIMGDAADRFGRRPVLLLGLFVYLCANVGLALQSNFGLLFFFRMVQSAGVSGTYSIAYGVLGDLFTPAERGEYSGIMSFFLNTSPSIGPVLSGLLLLRWSWRSIFWFLSAATPCCLVPMILFLPETARNIVQDGTVTAKGFNRPLISALVPQVSFSRCPEVLVEPVKKKHRHFPNAIASLKLVRIPNTAIILLAYGVNYATYTCLQASLSTIFLEVYGITGVAAGLIYLPFGCACAIAAFATGTLLDCNYRRTATEAGIAVDKRKIGDLLKFPIERARTRTIKLFVALSAALIVGYGWQLNTKTSMAGPLVEQFFIGLTIQSLFTALNTLIVDIHQNCPYTAQAACNFVRCEMAAADLAALDPLLRSLGPGWSFVILAALVFFLVPLLLLLEWRALKRSWVLACTV</sequence>
<keyword evidence="5 7" id="KW-0472">Membrane</keyword>
<dbReference type="GO" id="GO:0005886">
    <property type="term" value="C:plasma membrane"/>
    <property type="evidence" value="ECO:0007669"/>
    <property type="project" value="TreeGrafter"/>
</dbReference>
<evidence type="ECO:0000256" key="3">
    <source>
        <dbReference type="ARBA" id="ARBA00022692"/>
    </source>
</evidence>
<evidence type="ECO:0000256" key="2">
    <source>
        <dbReference type="ARBA" id="ARBA00022448"/>
    </source>
</evidence>
<keyword evidence="10" id="KW-1185">Reference proteome</keyword>
<feature type="transmembrane region" description="Helical" evidence="7">
    <location>
        <begin position="370"/>
        <end position="387"/>
    </location>
</feature>
<keyword evidence="2" id="KW-0813">Transport</keyword>